<keyword evidence="3" id="KW-0238">DNA-binding</keyword>
<evidence type="ECO:0000313" key="8">
    <source>
        <dbReference type="EMBL" id="KND94846.1"/>
    </source>
</evidence>
<feature type="region of interest" description="Disordered" evidence="6">
    <location>
        <begin position="62"/>
        <end position="96"/>
    </location>
</feature>
<feature type="region of interest" description="Disordered" evidence="6">
    <location>
        <begin position="152"/>
        <end position="189"/>
    </location>
</feature>
<dbReference type="AlphaFoldDB" id="A0A0L0NL37"/>
<dbReference type="OrthoDB" id="2328572at2759"/>
<feature type="domain" description="Zn(2)-C6 fungal-type" evidence="7">
    <location>
        <begin position="34"/>
        <end position="63"/>
    </location>
</feature>
<evidence type="ECO:0000256" key="1">
    <source>
        <dbReference type="ARBA" id="ARBA00022723"/>
    </source>
</evidence>
<dbReference type="PROSITE" id="PS50048">
    <property type="entry name" value="ZN2_CY6_FUNGAL_2"/>
    <property type="match status" value="1"/>
</dbReference>
<proteinExistence type="predicted"/>
<keyword evidence="9" id="KW-1185">Reference proteome</keyword>
<dbReference type="SUPFAM" id="SSF57701">
    <property type="entry name" value="Zn2/Cys6 DNA-binding domain"/>
    <property type="match status" value="1"/>
</dbReference>
<dbReference type="PANTHER" id="PTHR31069:SF31">
    <property type="entry name" value="MONODICTYPHENONE CLUSTER TRANSCRIPTION FACTOR-RELATED"/>
    <property type="match status" value="1"/>
</dbReference>
<evidence type="ECO:0000256" key="3">
    <source>
        <dbReference type="ARBA" id="ARBA00023125"/>
    </source>
</evidence>
<evidence type="ECO:0000256" key="5">
    <source>
        <dbReference type="ARBA" id="ARBA00023242"/>
    </source>
</evidence>
<organism evidence="8 9">
    <name type="scientific">Tolypocladium ophioglossoides (strain CBS 100239)</name>
    <name type="common">Snaketongue truffleclub</name>
    <name type="synonym">Elaphocordyceps ophioglossoides</name>
    <dbReference type="NCBI Taxonomy" id="1163406"/>
    <lineage>
        <taxon>Eukaryota</taxon>
        <taxon>Fungi</taxon>
        <taxon>Dikarya</taxon>
        <taxon>Ascomycota</taxon>
        <taxon>Pezizomycotina</taxon>
        <taxon>Sordariomycetes</taxon>
        <taxon>Hypocreomycetidae</taxon>
        <taxon>Hypocreales</taxon>
        <taxon>Ophiocordycipitaceae</taxon>
        <taxon>Tolypocladium</taxon>
    </lineage>
</organism>
<dbReference type="EMBL" id="LFRF01000001">
    <property type="protein sequence ID" value="KND94846.1"/>
    <property type="molecule type" value="Genomic_DNA"/>
</dbReference>
<dbReference type="SMART" id="SM00066">
    <property type="entry name" value="GAL4"/>
    <property type="match status" value="1"/>
</dbReference>
<evidence type="ECO:0000256" key="6">
    <source>
        <dbReference type="SAM" id="MobiDB-lite"/>
    </source>
</evidence>
<dbReference type="GO" id="GO:0003677">
    <property type="term" value="F:DNA binding"/>
    <property type="evidence" value="ECO:0007669"/>
    <property type="project" value="UniProtKB-KW"/>
</dbReference>
<evidence type="ECO:0000256" key="2">
    <source>
        <dbReference type="ARBA" id="ARBA00023015"/>
    </source>
</evidence>
<dbReference type="PANTHER" id="PTHR31069">
    <property type="entry name" value="OLEATE-ACTIVATED TRANSCRIPTION FACTOR 1-RELATED"/>
    <property type="match status" value="1"/>
</dbReference>
<name>A0A0L0NL37_TOLOC</name>
<feature type="region of interest" description="Disordered" evidence="6">
    <location>
        <begin position="1"/>
        <end position="27"/>
    </location>
</feature>
<dbReference type="Pfam" id="PF00172">
    <property type="entry name" value="Zn_clus"/>
    <property type="match status" value="1"/>
</dbReference>
<dbReference type="Pfam" id="PF08493">
    <property type="entry name" value="AflR"/>
    <property type="match status" value="1"/>
</dbReference>
<accession>A0A0L0NL37</accession>
<feature type="compositionally biased region" description="Basic residues" evidence="6">
    <location>
        <begin position="65"/>
        <end position="77"/>
    </location>
</feature>
<dbReference type="GO" id="GO:0008270">
    <property type="term" value="F:zinc ion binding"/>
    <property type="evidence" value="ECO:0007669"/>
    <property type="project" value="InterPro"/>
</dbReference>
<evidence type="ECO:0000313" key="9">
    <source>
        <dbReference type="Proteomes" id="UP000036947"/>
    </source>
</evidence>
<dbReference type="Proteomes" id="UP000036947">
    <property type="component" value="Unassembled WGS sequence"/>
</dbReference>
<dbReference type="GO" id="GO:0000981">
    <property type="term" value="F:DNA-binding transcription factor activity, RNA polymerase II-specific"/>
    <property type="evidence" value="ECO:0007669"/>
    <property type="project" value="InterPro"/>
</dbReference>
<evidence type="ECO:0000259" key="7">
    <source>
        <dbReference type="PROSITE" id="PS50048"/>
    </source>
</evidence>
<gene>
    <name evidence="8" type="ORF">TOPH_00049</name>
</gene>
<comment type="caution">
    <text evidence="8">The sequence shown here is derived from an EMBL/GenBank/DDBJ whole genome shotgun (WGS) entry which is preliminary data.</text>
</comment>
<keyword evidence="5" id="KW-0539">Nucleus</keyword>
<dbReference type="GO" id="GO:0045122">
    <property type="term" value="P:aflatoxin biosynthetic process"/>
    <property type="evidence" value="ECO:0007669"/>
    <property type="project" value="InterPro"/>
</dbReference>
<keyword evidence="2" id="KW-0805">Transcription regulation</keyword>
<dbReference type="CDD" id="cd00067">
    <property type="entry name" value="GAL4"/>
    <property type="match status" value="1"/>
</dbReference>
<dbReference type="Gene3D" id="4.10.240.10">
    <property type="entry name" value="Zn(2)-C6 fungal-type DNA-binding domain"/>
    <property type="match status" value="1"/>
</dbReference>
<evidence type="ECO:0000256" key="4">
    <source>
        <dbReference type="ARBA" id="ARBA00023163"/>
    </source>
</evidence>
<protein>
    <recommendedName>
        <fullName evidence="7">Zn(2)-C6 fungal-type domain-containing protein</fullName>
    </recommendedName>
</protein>
<reference evidence="8 9" key="1">
    <citation type="journal article" date="2015" name="BMC Genomics">
        <title>The genome of the truffle-parasite Tolypocladium ophioglossoides and the evolution of antifungal peptaibiotics.</title>
        <authorList>
            <person name="Quandt C.A."/>
            <person name="Bushley K.E."/>
            <person name="Spatafora J.W."/>
        </authorList>
    </citation>
    <scope>NUCLEOTIDE SEQUENCE [LARGE SCALE GENOMIC DNA]</scope>
    <source>
        <strain evidence="8 9">CBS 100239</strain>
    </source>
</reference>
<dbReference type="GO" id="GO:0005634">
    <property type="term" value="C:nucleus"/>
    <property type="evidence" value="ECO:0007669"/>
    <property type="project" value="InterPro"/>
</dbReference>
<dbReference type="InterPro" id="IPR050675">
    <property type="entry name" value="OAF3"/>
</dbReference>
<dbReference type="InterPro" id="IPR036864">
    <property type="entry name" value="Zn2-C6_fun-type_DNA-bd_sf"/>
</dbReference>
<dbReference type="InterPro" id="IPR013700">
    <property type="entry name" value="AflR"/>
</dbReference>
<dbReference type="InterPro" id="IPR001138">
    <property type="entry name" value="Zn2Cys6_DnaBD"/>
</dbReference>
<keyword evidence="1" id="KW-0479">Metal-binding</keyword>
<sequence length="400" mass="43082">MQPDASRPVHSPSSSATSPMPRPPESLPLRLRLACDACNAAKVRCGKTHPCERCTQNHQECRYSASRRHGKRPRQRKTGPEPEAPCSPPSSAMATPAAAAASTMMSDFSEFIWGDGNEGSLHAAFSLDNVPESLEGLAHHDMAMALDLDGACGTSPAEPWRSPEPMANADQLPPSEAMHPPEKTASAEQRLASMGTAAPSVTSQSSDSLHAKQAHDCETLALRVLDSLHYSPTGGQTVNTCKGPHTAADGTALANSASHMPSVDTVLSANQAALTNLTPLLKCPCARSPHIALLHTAILSKAIFWYRVAVTARHHAGGVELRPMKIKLGMLDLDDDDQATLQRAVLLREIRKAERVIETFDACSAREDEVPTWHGLTICKMRDELKALVQDIKRGQSEWP</sequence>
<keyword evidence="4" id="KW-0804">Transcription</keyword>